<keyword evidence="1" id="KW-0812">Transmembrane</keyword>
<evidence type="ECO:0000313" key="2">
    <source>
        <dbReference type="EMBL" id="OPH81820.1"/>
    </source>
</evidence>
<dbReference type="EMBL" id="MWPQ01000054">
    <property type="protein sequence ID" value="OPH81820.1"/>
    <property type="molecule type" value="Genomic_DNA"/>
</dbReference>
<proteinExistence type="predicted"/>
<feature type="transmembrane region" description="Helical" evidence="1">
    <location>
        <begin position="49"/>
        <end position="70"/>
    </location>
</feature>
<evidence type="ECO:0000256" key="1">
    <source>
        <dbReference type="SAM" id="Phobius"/>
    </source>
</evidence>
<organism evidence="2 3">
    <name type="scientific">Nitrobacter vulgaris</name>
    <dbReference type="NCBI Taxonomy" id="29421"/>
    <lineage>
        <taxon>Bacteria</taxon>
        <taxon>Pseudomonadati</taxon>
        <taxon>Pseudomonadota</taxon>
        <taxon>Alphaproteobacteria</taxon>
        <taxon>Hyphomicrobiales</taxon>
        <taxon>Nitrobacteraceae</taxon>
        <taxon>Nitrobacter</taxon>
    </lineage>
</organism>
<keyword evidence="3" id="KW-1185">Reference proteome</keyword>
<gene>
    <name evidence="2" type="ORF">B2M20_15160</name>
</gene>
<sequence length="71" mass="7860">MDMLTFVKERFMRENATISDTVAKPFLLPGTVVCNALGIRNNSGDYSHLVRMLVNSLIWTVAGVIVMAFLA</sequence>
<evidence type="ECO:0000313" key="3">
    <source>
        <dbReference type="Proteomes" id="UP000189940"/>
    </source>
</evidence>
<protein>
    <submittedName>
        <fullName evidence="2">Uncharacterized protein</fullName>
    </submittedName>
</protein>
<dbReference type="STRING" id="29421.B2M20_15160"/>
<dbReference type="AlphaFoldDB" id="A0A1V4HW84"/>
<keyword evidence="1" id="KW-0472">Membrane</keyword>
<keyword evidence="1" id="KW-1133">Transmembrane helix</keyword>
<comment type="caution">
    <text evidence="2">The sequence shown here is derived from an EMBL/GenBank/DDBJ whole genome shotgun (WGS) entry which is preliminary data.</text>
</comment>
<accession>A0A1V4HW84</accession>
<dbReference type="Proteomes" id="UP000189940">
    <property type="component" value="Unassembled WGS sequence"/>
</dbReference>
<name>A0A1V4HW84_NITVU</name>
<reference evidence="2 3" key="1">
    <citation type="submission" date="2017-02" db="EMBL/GenBank/DDBJ databases">
        <title>Genome sequence of the nitrite-oxidizing bacterium Nitrobacter vulgaris strain Ab1.</title>
        <authorList>
            <person name="Mellbye B.L."/>
            <person name="Davis E.W."/>
            <person name="Spieck E."/>
            <person name="Chang J.H."/>
            <person name="Bottomley P.J."/>
            <person name="Sayavedra-Soto L.A."/>
        </authorList>
    </citation>
    <scope>NUCLEOTIDE SEQUENCE [LARGE SCALE GENOMIC DNA]</scope>
    <source>
        <strain evidence="2 3">Ab1</strain>
    </source>
</reference>